<keyword evidence="1 3" id="KW-0853">WD repeat</keyword>
<dbReference type="SMART" id="SM00320">
    <property type="entry name" value="WD40"/>
    <property type="match status" value="6"/>
</dbReference>
<sequence length="1264" mass="138353">MASARDQQVNARIAALRNELNAAADAGAELPSASATASGTATSSGSAASIEALQADLKRRQESYIRRQRQYEARIESLEAELEAVNAGRTNWMEGDERIGNIRDLHKQLMKNIEHVQDSTAKVLQDQERDLLRAFRARLFDIQSELEVEKSKADVGASSWIEKNRQLERGLDWAKEMADRLERVNQSLQKENTRLKSQFKTQEDDREFLIRQLVTVKKDNVQLRQEIQNKEDALVKRDEELEALQAYKKQAMTQKITTLPGHGPSAGAGSVAGNVSGVGGRKASNSSLLPPAGRGSVMMQAGSPIIDNMSSLTDAVTSLSAGHAADKEVRYKEIIKRLKKLLDTERKNLQKVRNAYSADLKSRTQLEVLLRRCVEDVRTNIIRHRQRVTSNGSKLSSTHGSVKMQDSVSSLGAEDAIDMEDFSEQDREKLLEILLSQERVVSLTSAYQSEPAAMGRIRSYVWCVAQTADHVFAVCGDKFLRAWNKEDGTLVLELIMPNDLEPFAVAAHGTLVAVGAYDGGLFLVDSSSGTITCTLEGHTGTVCSLVLDDDALLSGSYDWTIRCWDKANGTCTRTIPTRALAYGLATHENLLVAGLSSGAVCVFERETGIERHILQDATDSVWAVAIDGHRMVSGSMDARVRVYNVPSFDRVRVVHAHGGWVRAIALTRDRIVLASEYKTVSVWNASSGERLRLLEGHSDVVSSVSVVGTEIVSGSRDRSVRLWDLETGTLKLFLDGTEVFEPRVNVSAAPTAKWMMKGSVFALVVLTLGLLQVSQIEAAASCGSKRVGHIVDTCDNKPSDRREDCVNWASKNLIRSIAPFTSVEQLYMVRKYERCARQDFEKVRCCWKQVGDSYTRQVASRRSLQDLDEEEPVEFACVNPVQLENDTWTDIQFYVAGNIAARIPLPEGNYSIPFLPLVQDINPPSACNFILAYLKYNSPDGAFIVKPSIDVVDLSQPSSGSCSLYPNADICPCSIATCAGIEYHNKSKACKLLLRPEFSSIPDLRRLGGTNNESYPSFSVGLSLEAPPPVEDGSADASTTCYGRSESAALNSKAVEVKSTSGEGGMRAVSDSSNRVQRCGPSGFNNVGLCGAAACSSLCTQDPLCRAYDINLDVDEGICFLIFDEVPTEVVEGTSDSFRCYVVDRDVEKEASDWFNLYVHAGFRDVVSEPNGTGLNLANLLNNTVVGKAETEAPTPSPTPKKQTRCLELSKPSFEDLLASDSSYNSSDVDIAAYLWGGATSPTTEGIDADEDEDEDNDDDDDGA</sequence>
<reference evidence="6 7" key="1">
    <citation type="submission" date="2017-12" db="EMBL/GenBank/DDBJ databases">
        <title>Sequencing, de novo assembly and annotation of complete genome of a new Thraustochytrid species, strain FCC1311.</title>
        <authorList>
            <person name="Sedici K."/>
            <person name="Godart F."/>
            <person name="Aiese Cigliano R."/>
            <person name="Sanseverino W."/>
            <person name="Barakat M."/>
            <person name="Ortet P."/>
            <person name="Marechal E."/>
            <person name="Cagnac O."/>
            <person name="Amato A."/>
        </authorList>
    </citation>
    <scope>NUCLEOTIDE SEQUENCE [LARGE SCALE GENOMIC DNA]</scope>
</reference>
<comment type="caution">
    <text evidence="6">The sequence shown here is derived from an EMBL/GenBank/DDBJ whole genome shotgun (WGS) entry which is preliminary data.</text>
</comment>
<dbReference type="PANTHER" id="PTHR40515:SF1">
    <property type="entry name" value="CILIA- AND FLAGELLA-ASSOCIATED PROTEIN 157"/>
    <property type="match status" value="1"/>
</dbReference>
<dbReference type="InterPro" id="IPR020472">
    <property type="entry name" value="WD40_PAC1"/>
</dbReference>
<proteinExistence type="predicted"/>
<feature type="compositionally biased region" description="Acidic residues" evidence="5">
    <location>
        <begin position="1247"/>
        <end position="1264"/>
    </location>
</feature>
<dbReference type="SUPFAM" id="SSF50998">
    <property type="entry name" value="Quinoprotein alcohol dehydrogenase-like"/>
    <property type="match status" value="1"/>
</dbReference>
<gene>
    <name evidence="6" type="ORF">FCC1311_018712</name>
</gene>
<evidence type="ECO:0000256" key="3">
    <source>
        <dbReference type="PROSITE-ProRule" id="PRU00221"/>
    </source>
</evidence>
<evidence type="ECO:0000313" key="7">
    <source>
        <dbReference type="Proteomes" id="UP000241890"/>
    </source>
</evidence>
<keyword evidence="7" id="KW-1185">Reference proteome</keyword>
<feature type="repeat" description="WD" evidence="3">
    <location>
        <begin position="694"/>
        <end position="733"/>
    </location>
</feature>
<keyword evidence="2" id="KW-0677">Repeat</keyword>
<evidence type="ECO:0000256" key="2">
    <source>
        <dbReference type="ARBA" id="ARBA00022737"/>
    </source>
</evidence>
<feature type="coiled-coil region" evidence="4">
    <location>
        <begin position="164"/>
        <end position="250"/>
    </location>
</feature>
<dbReference type="OrthoDB" id="193329at2759"/>
<name>A0A2R5G3R2_9STRA</name>
<dbReference type="InterPro" id="IPR015943">
    <property type="entry name" value="WD40/YVTN_repeat-like_dom_sf"/>
</dbReference>
<dbReference type="PRINTS" id="PR00320">
    <property type="entry name" value="GPROTEINBRPT"/>
</dbReference>
<dbReference type="CDD" id="cd00200">
    <property type="entry name" value="WD40"/>
    <property type="match status" value="1"/>
</dbReference>
<feature type="coiled-coil region" evidence="4">
    <location>
        <begin position="61"/>
        <end position="88"/>
    </location>
</feature>
<evidence type="ECO:0000313" key="6">
    <source>
        <dbReference type="EMBL" id="GBG25652.1"/>
    </source>
</evidence>
<dbReference type="PANTHER" id="PTHR40515">
    <property type="entry name" value="CILIA- AND FLAGELLA-ASSOCIATED PROTEIN 157"/>
    <property type="match status" value="1"/>
</dbReference>
<dbReference type="AlphaFoldDB" id="A0A2R5G3R2"/>
<keyword evidence="4" id="KW-0175">Coiled coil</keyword>
<feature type="repeat" description="WD" evidence="3">
    <location>
        <begin position="535"/>
        <end position="574"/>
    </location>
</feature>
<dbReference type="EMBL" id="BEYU01000014">
    <property type="protein sequence ID" value="GBG25652.1"/>
    <property type="molecule type" value="Genomic_DNA"/>
</dbReference>
<evidence type="ECO:0000256" key="4">
    <source>
        <dbReference type="SAM" id="Coils"/>
    </source>
</evidence>
<dbReference type="InterPro" id="IPR019775">
    <property type="entry name" value="WD40_repeat_CS"/>
</dbReference>
<dbReference type="Gene3D" id="2.130.10.10">
    <property type="entry name" value="YVTN repeat-like/Quinoprotein amine dehydrogenase"/>
    <property type="match status" value="2"/>
</dbReference>
<dbReference type="PROSITE" id="PS00678">
    <property type="entry name" value="WD_REPEATS_1"/>
    <property type="match status" value="1"/>
</dbReference>
<dbReference type="PROSITE" id="PS50294">
    <property type="entry name" value="WD_REPEATS_REGION"/>
    <property type="match status" value="2"/>
</dbReference>
<evidence type="ECO:0000256" key="1">
    <source>
        <dbReference type="ARBA" id="ARBA00022574"/>
    </source>
</evidence>
<evidence type="ECO:0000256" key="5">
    <source>
        <dbReference type="SAM" id="MobiDB-lite"/>
    </source>
</evidence>
<dbReference type="Pfam" id="PF00400">
    <property type="entry name" value="WD40"/>
    <property type="match status" value="3"/>
</dbReference>
<dbReference type="Proteomes" id="UP000241890">
    <property type="component" value="Unassembled WGS sequence"/>
</dbReference>
<accession>A0A2R5G3R2</accession>
<organism evidence="6 7">
    <name type="scientific">Hondaea fermentalgiana</name>
    <dbReference type="NCBI Taxonomy" id="2315210"/>
    <lineage>
        <taxon>Eukaryota</taxon>
        <taxon>Sar</taxon>
        <taxon>Stramenopiles</taxon>
        <taxon>Bigyra</taxon>
        <taxon>Labyrinthulomycetes</taxon>
        <taxon>Thraustochytrida</taxon>
        <taxon>Thraustochytriidae</taxon>
        <taxon>Hondaea</taxon>
    </lineage>
</organism>
<dbReference type="InterPro" id="IPR001680">
    <property type="entry name" value="WD40_rpt"/>
</dbReference>
<feature type="region of interest" description="Disordered" evidence="5">
    <location>
        <begin position="1239"/>
        <end position="1264"/>
    </location>
</feature>
<protein>
    <submittedName>
        <fullName evidence="6">WD repeat protein</fullName>
    </submittedName>
</protein>
<dbReference type="InterPro" id="IPR011047">
    <property type="entry name" value="Quinoprotein_ADH-like_sf"/>
</dbReference>
<dbReference type="InParanoid" id="A0A2R5G3R2"/>
<dbReference type="PROSITE" id="PS50082">
    <property type="entry name" value="WD_REPEATS_2"/>
    <property type="match status" value="2"/>
</dbReference>